<keyword evidence="6 7" id="KW-0472">Membrane</keyword>
<keyword evidence="4 7" id="KW-0812">Transmembrane</keyword>
<accession>A0A3D9IV39</accession>
<protein>
    <submittedName>
        <fullName evidence="9">Raffinose/stachyose/melibiose transport system permease protein</fullName>
    </submittedName>
</protein>
<dbReference type="InterPro" id="IPR035906">
    <property type="entry name" value="MetI-like_sf"/>
</dbReference>
<dbReference type="Proteomes" id="UP000256869">
    <property type="component" value="Unassembled WGS sequence"/>
</dbReference>
<proteinExistence type="inferred from homology"/>
<feature type="transmembrane region" description="Helical" evidence="7">
    <location>
        <begin position="106"/>
        <end position="127"/>
    </location>
</feature>
<dbReference type="PANTHER" id="PTHR43744">
    <property type="entry name" value="ABC TRANSPORTER PERMEASE PROTEIN MG189-RELATED-RELATED"/>
    <property type="match status" value="1"/>
</dbReference>
<organism evidence="9 10">
    <name type="scientific">Cohnella lupini</name>
    <dbReference type="NCBI Taxonomy" id="1294267"/>
    <lineage>
        <taxon>Bacteria</taxon>
        <taxon>Bacillati</taxon>
        <taxon>Bacillota</taxon>
        <taxon>Bacilli</taxon>
        <taxon>Bacillales</taxon>
        <taxon>Paenibacillaceae</taxon>
        <taxon>Cohnella</taxon>
    </lineage>
</organism>
<keyword evidence="10" id="KW-1185">Reference proteome</keyword>
<evidence type="ECO:0000256" key="2">
    <source>
        <dbReference type="ARBA" id="ARBA00022448"/>
    </source>
</evidence>
<evidence type="ECO:0000256" key="4">
    <source>
        <dbReference type="ARBA" id="ARBA00022692"/>
    </source>
</evidence>
<dbReference type="PANTHER" id="PTHR43744:SF12">
    <property type="entry name" value="ABC TRANSPORTER PERMEASE PROTEIN MG189-RELATED"/>
    <property type="match status" value="1"/>
</dbReference>
<keyword evidence="2 7" id="KW-0813">Transport</keyword>
<gene>
    <name evidence="9" type="ORF">DFP95_101136</name>
</gene>
<comment type="similarity">
    <text evidence="7">Belongs to the binding-protein-dependent transport system permease family.</text>
</comment>
<feature type="transmembrane region" description="Helical" evidence="7">
    <location>
        <begin position="72"/>
        <end position="94"/>
    </location>
</feature>
<comment type="subcellular location">
    <subcellularLocation>
        <location evidence="1 7">Cell membrane</location>
        <topology evidence="1 7">Multi-pass membrane protein</topology>
    </subcellularLocation>
</comment>
<dbReference type="GO" id="GO:0005886">
    <property type="term" value="C:plasma membrane"/>
    <property type="evidence" value="ECO:0007669"/>
    <property type="project" value="UniProtKB-SubCell"/>
</dbReference>
<evidence type="ECO:0000256" key="5">
    <source>
        <dbReference type="ARBA" id="ARBA00022989"/>
    </source>
</evidence>
<evidence type="ECO:0000313" key="9">
    <source>
        <dbReference type="EMBL" id="RED65648.1"/>
    </source>
</evidence>
<dbReference type="AlphaFoldDB" id="A0A3D9IV39"/>
<evidence type="ECO:0000259" key="8">
    <source>
        <dbReference type="PROSITE" id="PS50928"/>
    </source>
</evidence>
<dbReference type="GO" id="GO:0055085">
    <property type="term" value="P:transmembrane transport"/>
    <property type="evidence" value="ECO:0007669"/>
    <property type="project" value="InterPro"/>
</dbReference>
<dbReference type="SUPFAM" id="SSF161098">
    <property type="entry name" value="MetI-like"/>
    <property type="match status" value="1"/>
</dbReference>
<dbReference type="InterPro" id="IPR000515">
    <property type="entry name" value="MetI-like"/>
</dbReference>
<dbReference type="Gene3D" id="1.10.3720.10">
    <property type="entry name" value="MetI-like"/>
    <property type="match status" value="1"/>
</dbReference>
<comment type="caution">
    <text evidence="9">The sequence shown here is derived from an EMBL/GenBank/DDBJ whole genome shotgun (WGS) entry which is preliminary data.</text>
</comment>
<feature type="transmembrane region" description="Helical" evidence="7">
    <location>
        <begin position="139"/>
        <end position="162"/>
    </location>
</feature>
<feature type="transmembrane region" description="Helical" evidence="7">
    <location>
        <begin position="12"/>
        <end position="33"/>
    </location>
</feature>
<evidence type="ECO:0000256" key="3">
    <source>
        <dbReference type="ARBA" id="ARBA00022475"/>
    </source>
</evidence>
<dbReference type="PROSITE" id="PS50928">
    <property type="entry name" value="ABC_TM1"/>
    <property type="match status" value="1"/>
</dbReference>
<reference evidence="9 10" key="1">
    <citation type="submission" date="2018-07" db="EMBL/GenBank/DDBJ databases">
        <title>Genomic Encyclopedia of Type Strains, Phase III (KMG-III): the genomes of soil and plant-associated and newly described type strains.</title>
        <authorList>
            <person name="Whitman W."/>
        </authorList>
    </citation>
    <scope>NUCLEOTIDE SEQUENCE [LARGE SCALE GENOMIC DNA]</scope>
    <source>
        <strain evidence="9 10">CECT 8236</strain>
    </source>
</reference>
<evidence type="ECO:0000256" key="6">
    <source>
        <dbReference type="ARBA" id="ARBA00023136"/>
    </source>
</evidence>
<evidence type="ECO:0000256" key="7">
    <source>
        <dbReference type="RuleBase" id="RU363032"/>
    </source>
</evidence>
<feature type="domain" description="ABC transmembrane type-1" evidence="8">
    <location>
        <begin position="71"/>
        <end position="262"/>
    </location>
</feature>
<keyword evidence="3" id="KW-1003">Cell membrane</keyword>
<dbReference type="RefSeq" id="WP_425453213.1">
    <property type="nucleotide sequence ID" value="NZ_QRDY01000001.1"/>
</dbReference>
<evidence type="ECO:0000313" key="10">
    <source>
        <dbReference type="Proteomes" id="UP000256869"/>
    </source>
</evidence>
<dbReference type="EMBL" id="QRDY01000001">
    <property type="protein sequence ID" value="RED65648.1"/>
    <property type="molecule type" value="Genomic_DNA"/>
</dbReference>
<dbReference type="CDD" id="cd06261">
    <property type="entry name" value="TM_PBP2"/>
    <property type="match status" value="1"/>
</dbReference>
<feature type="transmembrane region" description="Helical" evidence="7">
    <location>
        <begin position="183"/>
        <end position="208"/>
    </location>
</feature>
<feature type="transmembrane region" description="Helical" evidence="7">
    <location>
        <begin position="241"/>
        <end position="262"/>
    </location>
</feature>
<name>A0A3D9IV39_9BACL</name>
<sequence length="277" mass="31174">MNSLSRRMYSGISWIVLALMAIYFLFPIYMAIINSFKTQSEIYRSVLSWPASISFENYGNAFKQANMLKSGLNTIVVTATGIFGIVICSSLAGYKLSRTRSRLSNWLFMLFVASMLIPFQTIMVTLTKMARDLGLQGSPFGLGVVCAGLGVNMAIFLYHGFVKGIPRELDESAQIDGCGEWKAFFLIIFPLLGPITFTIIVLNLLWLWNDFLLPVLLLNDYRQYTLVLTINMFFGKYSRDWPLILSSLVLSSLPIVVIFAFFQRWIIQGITDGAVKG</sequence>
<evidence type="ECO:0000256" key="1">
    <source>
        <dbReference type="ARBA" id="ARBA00004651"/>
    </source>
</evidence>
<dbReference type="Pfam" id="PF00528">
    <property type="entry name" value="BPD_transp_1"/>
    <property type="match status" value="1"/>
</dbReference>
<keyword evidence="5 7" id="KW-1133">Transmembrane helix</keyword>